<evidence type="ECO:0000313" key="3">
    <source>
        <dbReference type="Proteomes" id="UP001590951"/>
    </source>
</evidence>
<dbReference type="EMBL" id="JBHFEH010000014">
    <property type="protein sequence ID" value="KAL2054826.1"/>
    <property type="molecule type" value="Genomic_DNA"/>
</dbReference>
<feature type="compositionally biased region" description="Polar residues" evidence="1">
    <location>
        <begin position="78"/>
        <end position="93"/>
    </location>
</feature>
<keyword evidence="3" id="KW-1185">Reference proteome</keyword>
<proteinExistence type="predicted"/>
<gene>
    <name evidence="2" type="ORF">ABVK25_005130</name>
</gene>
<protein>
    <submittedName>
        <fullName evidence="2">Uncharacterized protein</fullName>
    </submittedName>
</protein>
<feature type="region of interest" description="Disordered" evidence="1">
    <location>
        <begin position="1"/>
        <end position="104"/>
    </location>
</feature>
<organism evidence="2 3">
    <name type="scientific">Lepraria finkii</name>
    <dbReference type="NCBI Taxonomy" id="1340010"/>
    <lineage>
        <taxon>Eukaryota</taxon>
        <taxon>Fungi</taxon>
        <taxon>Dikarya</taxon>
        <taxon>Ascomycota</taxon>
        <taxon>Pezizomycotina</taxon>
        <taxon>Lecanoromycetes</taxon>
        <taxon>OSLEUM clade</taxon>
        <taxon>Lecanoromycetidae</taxon>
        <taxon>Lecanorales</taxon>
        <taxon>Lecanorineae</taxon>
        <taxon>Stereocaulaceae</taxon>
        <taxon>Lepraria</taxon>
    </lineage>
</organism>
<evidence type="ECO:0000256" key="1">
    <source>
        <dbReference type="SAM" id="MobiDB-lite"/>
    </source>
</evidence>
<evidence type="ECO:0000313" key="2">
    <source>
        <dbReference type="EMBL" id="KAL2054826.1"/>
    </source>
</evidence>
<accession>A0ABR4BD99</accession>
<sequence>MEELLASRVATPKSSKRQRENDDSQILTSSRQGSVESQPMKAPGMNPLDLPRSSRDPDPRPDVPDGSDRIAKRRRVSPPSTEIGQGEDVSSNADRPPRGLSPRSMLRQIRQFFEDYRGLGDRNATVPNRTTINDPARNNWKSWAYCERHTKRTSWDTSEANRAI</sequence>
<feature type="compositionally biased region" description="Basic and acidic residues" evidence="1">
    <location>
        <begin position="52"/>
        <end position="70"/>
    </location>
</feature>
<dbReference type="Proteomes" id="UP001590951">
    <property type="component" value="Unassembled WGS sequence"/>
</dbReference>
<reference evidence="2 3" key="1">
    <citation type="submission" date="2024-09" db="EMBL/GenBank/DDBJ databases">
        <title>Rethinking Asexuality: The Enigmatic Case of Functional Sexual Genes in Lepraria (Stereocaulaceae).</title>
        <authorList>
            <person name="Doellman M."/>
            <person name="Sun Y."/>
            <person name="Barcenas-Pena A."/>
            <person name="Lumbsch H.T."/>
            <person name="Grewe F."/>
        </authorList>
    </citation>
    <scope>NUCLEOTIDE SEQUENCE [LARGE SCALE GENOMIC DNA]</scope>
    <source>
        <strain evidence="2 3">Grewe 0041</strain>
    </source>
</reference>
<comment type="caution">
    <text evidence="2">The sequence shown here is derived from an EMBL/GenBank/DDBJ whole genome shotgun (WGS) entry which is preliminary data.</text>
</comment>
<feature type="compositionally biased region" description="Polar residues" evidence="1">
    <location>
        <begin position="24"/>
        <end position="37"/>
    </location>
</feature>
<name>A0ABR4BD99_9LECA</name>